<evidence type="ECO:0000256" key="1">
    <source>
        <dbReference type="SAM" id="Phobius"/>
    </source>
</evidence>
<dbReference type="EMBL" id="LIYF01000041">
    <property type="protein sequence ID" value="KZK04955.1"/>
    <property type="molecule type" value="Genomic_DNA"/>
</dbReference>
<feature type="transmembrane region" description="Helical" evidence="1">
    <location>
        <begin position="153"/>
        <end position="174"/>
    </location>
</feature>
<dbReference type="RefSeq" id="WP_063282347.1">
    <property type="nucleotide sequence ID" value="NZ_LIYF01000041.1"/>
</dbReference>
<feature type="transmembrane region" description="Helical" evidence="1">
    <location>
        <begin position="52"/>
        <end position="74"/>
    </location>
</feature>
<feature type="transmembrane region" description="Helical" evidence="1">
    <location>
        <begin position="186"/>
        <end position="208"/>
    </location>
</feature>
<dbReference type="Proteomes" id="UP000076519">
    <property type="component" value="Unassembled WGS sequence"/>
</dbReference>
<dbReference type="AlphaFoldDB" id="A0A161VZR2"/>
<name>A0A161VZR2_LACLC</name>
<keyword evidence="1" id="KW-0812">Transmembrane</keyword>
<reference evidence="2 3" key="1">
    <citation type="submission" date="2015-08" db="EMBL/GenBank/DDBJ databases">
        <title>Draft Genome Sequences of 11 Lactococcus lactis subspecies cremoris strains.</title>
        <authorList>
            <person name="Wels M."/>
            <person name="Backus L."/>
            <person name="Boekhorst J."/>
            <person name="Dijkstra A."/>
            <person name="Beerthuizen M."/>
            <person name="Siezen R."/>
            <person name="Bachmann H."/>
            <person name="Van Hijum S."/>
        </authorList>
    </citation>
    <scope>NUCLEOTIDE SEQUENCE [LARGE SCALE GENOMIC DNA]</scope>
    <source>
        <strain evidence="2 3">KW10</strain>
    </source>
</reference>
<evidence type="ECO:0000313" key="3">
    <source>
        <dbReference type="Proteomes" id="UP000076519"/>
    </source>
</evidence>
<dbReference type="PATRIC" id="fig|1359.32.peg.1320"/>
<comment type="caution">
    <text evidence="2">The sequence shown here is derived from an EMBL/GenBank/DDBJ whole genome shotgun (WGS) entry which is preliminary data.</text>
</comment>
<accession>A0A161VZR2</accession>
<evidence type="ECO:0008006" key="4">
    <source>
        <dbReference type="Google" id="ProtNLM"/>
    </source>
</evidence>
<sequence>MVIPLTKIWFVADYWGKSELSNTKIFAEYDILKKEVVWKKFSSKSMKKQGKIFSRIINFLPLTSPFIIVPFVGFLANYTKKQATPAERLGNLNIFAPFLIGIILFLVFEYFMLYRRRNLEIVSNPTKHNQYTYFEELYEHSVRSNDAVGKYKTPYLVSGLAIIFLIVIAIPIMFWLYSMNGTLGEFIIKLLILSFLLSTLLSTIWNGVIKSIITKNIMNALNKEMETQND</sequence>
<keyword evidence="1" id="KW-0472">Membrane</keyword>
<protein>
    <recommendedName>
        <fullName evidence="4">DUF443 family protein</fullName>
    </recommendedName>
</protein>
<organism evidence="2 3">
    <name type="scientific">Lactococcus lactis subsp. cremoris</name>
    <name type="common">Streptococcus cremoris</name>
    <dbReference type="NCBI Taxonomy" id="1359"/>
    <lineage>
        <taxon>Bacteria</taxon>
        <taxon>Bacillati</taxon>
        <taxon>Bacillota</taxon>
        <taxon>Bacilli</taxon>
        <taxon>Lactobacillales</taxon>
        <taxon>Streptococcaceae</taxon>
        <taxon>Lactococcus</taxon>
    </lineage>
</organism>
<feature type="transmembrane region" description="Helical" evidence="1">
    <location>
        <begin position="94"/>
        <end position="113"/>
    </location>
</feature>
<keyword evidence="1" id="KW-1133">Transmembrane helix</keyword>
<proteinExistence type="predicted"/>
<gene>
    <name evidence="2" type="ORF">AB996_2165</name>
</gene>
<evidence type="ECO:0000313" key="2">
    <source>
        <dbReference type="EMBL" id="KZK04955.1"/>
    </source>
</evidence>